<feature type="compositionally biased region" description="Basic and acidic residues" evidence="7">
    <location>
        <begin position="1120"/>
        <end position="1136"/>
    </location>
</feature>
<comment type="caution">
    <text evidence="9">The sequence shown here is derived from an EMBL/GenBank/DDBJ whole genome shotgun (WGS) entry which is preliminary data.</text>
</comment>
<feature type="compositionally biased region" description="Polar residues" evidence="7">
    <location>
        <begin position="1"/>
        <end position="22"/>
    </location>
</feature>
<feature type="region of interest" description="Disordered" evidence="7">
    <location>
        <begin position="1052"/>
        <end position="1084"/>
    </location>
</feature>
<dbReference type="InterPro" id="IPR008271">
    <property type="entry name" value="Ser/Thr_kinase_AS"/>
</dbReference>
<dbReference type="PANTHER" id="PTHR24345:SF0">
    <property type="entry name" value="CELL CYCLE SERINE_THREONINE-PROTEIN KINASE CDC5_MSD2"/>
    <property type="match status" value="1"/>
</dbReference>
<dbReference type="PANTHER" id="PTHR24345">
    <property type="entry name" value="SERINE/THREONINE-PROTEIN KINASE PLK"/>
    <property type="match status" value="1"/>
</dbReference>
<reference evidence="9" key="1">
    <citation type="submission" date="2021-12" db="EMBL/GenBank/DDBJ databases">
        <title>Convergent genome expansion in fungi linked to evolution of root-endophyte symbiosis.</title>
        <authorList>
            <consortium name="DOE Joint Genome Institute"/>
            <person name="Ke Y.-H."/>
            <person name="Bonito G."/>
            <person name="Liao H.-L."/>
            <person name="Looney B."/>
            <person name="Rojas-Flechas A."/>
            <person name="Nash J."/>
            <person name="Hameed K."/>
            <person name="Schadt C."/>
            <person name="Martin F."/>
            <person name="Crous P.W."/>
            <person name="Miettinen O."/>
            <person name="Magnuson J.K."/>
            <person name="Labbe J."/>
            <person name="Jacobson D."/>
            <person name="Doktycz M.J."/>
            <person name="Veneault-Fourrey C."/>
            <person name="Kuo A."/>
            <person name="Mondo S."/>
            <person name="Calhoun S."/>
            <person name="Riley R."/>
            <person name="Ohm R."/>
            <person name="LaButti K."/>
            <person name="Andreopoulos B."/>
            <person name="Pangilinan J."/>
            <person name="Nolan M."/>
            <person name="Tritt A."/>
            <person name="Clum A."/>
            <person name="Lipzen A."/>
            <person name="Daum C."/>
            <person name="Barry K."/>
            <person name="Grigoriev I.V."/>
            <person name="Vilgalys R."/>
        </authorList>
    </citation>
    <scope>NUCLEOTIDE SEQUENCE</scope>
    <source>
        <strain evidence="9">PMI_201</strain>
    </source>
</reference>
<protein>
    <recommendedName>
        <fullName evidence="8">Protein kinase domain-containing protein</fullName>
    </recommendedName>
</protein>
<proteinExistence type="predicted"/>
<evidence type="ECO:0000259" key="8">
    <source>
        <dbReference type="PROSITE" id="PS50011"/>
    </source>
</evidence>
<dbReference type="SUPFAM" id="SSF56112">
    <property type="entry name" value="Protein kinase-like (PK-like)"/>
    <property type="match status" value="1"/>
</dbReference>
<dbReference type="GO" id="GO:0005816">
    <property type="term" value="C:spindle pole body"/>
    <property type="evidence" value="ECO:0007669"/>
    <property type="project" value="TreeGrafter"/>
</dbReference>
<dbReference type="Proteomes" id="UP001201262">
    <property type="component" value="Unassembled WGS sequence"/>
</dbReference>
<dbReference type="EMBL" id="JAJTJA010000011">
    <property type="protein sequence ID" value="KAH8692112.1"/>
    <property type="molecule type" value="Genomic_DNA"/>
</dbReference>
<feature type="compositionally biased region" description="Basic and acidic residues" evidence="7">
    <location>
        <begin position="457"/>
        <end position="471"/>
    </location>
</feature>
<dbReference type="GeneID" id="70242257"/>
<dbReference type="Pfam" id="PF00069">
    <property type="entry name" value="Pkinase"/>
    <property type="match status" value="1"/>
</dbReference>
<evidence type="ECO:0000256" key="5">
    <source>
        <dbReference type="ARBA" id="ARBA00022840"/>
    </source>
</evidence>
<sequence length="1136" mass="126487">MEALSPRSTNLPLKNAASATQQKVDRHAPLPPVPPAAAKAALSKVHPPPPPPVVTEPGEDGEQYSTGSFLGKGGFAICYEGQLVRNGRVFAMKVVRSEMAQKKMAEKFRTELEIHSKLRHPNIVRFHRAFAFESCTYVVLDLCSNGSVMDMVKRRKCLTLPEVRRFMIQLCGAVKYLHKRNVAHRDLKMGNLFLDHNMDIKVGDFGLAAMIISEKEAKRRQTLCGTPNYIAPEVIDRSKGGHNQKVDIWSLGVICFAMLAGFPPFQSKTQEEIYKKVKNLNYVWPKDNECSNFIPEQAKNLVSSCLNLDEEQRPSPDDIVDHDFFNMYSGCIPRALDPSWRQTKPVWLKMEEPRGDRMIQGYSLDFEDRYRSKATHTRDSRERYAFCKEAFYTECGVGRKRDGTSRKCAGKHSSKSVFSETAAETEKLLSPTIPLPLDFVYRYPVYFDGDWSIPERESSFNGDHNDSKSSDDSYESMPATETANPVSRARTKAALAAAQTRRFEAQPQSHAATLRQQALPVRQSSRNVATMRNPPTTATHTRRGTSDSLEGVPESLPKGLGQRPLRAPRGAGGSYSASIRDLDRIVAPPMPKSESMPNSLTMAKTRSQSRRQLETPGQRLPMPPSMTDNVPRSSTPIGDILPEPRTRTVRLPSRQQANRPVERDARTLPQPTAENVHQDMAKASKLSAAANKPRSTLGTNPLIHPSEQFDLLYRSSPEEVIMDIKGMLRSMTPSGSRTYRSQTRRRPHPYVIKWVDYTNRYGIGYILDDGTVGCVFKGEHSQPASGVILRDGERHIRRKARSQENREGAQYAYSEADQLVPRNGRPVEFYENSDHGPAESRGMRRVFVQPDVFEVRTSSSGSGAMGVKVRTDSGVEYAKSEAEKVKRVKLVDQFGKYMIGSLGRNGDADLMNDDGPSMRESDACIKFYQRLGNVGVWGFGDGAFQFNFPDHTKLVISHGQSRGSSPWIDFYHLSPSAARYLAGKGKMHPSGFDTRAVASDDASTFISVASDSSSSETGNDRLREVLQANSFLRKIEFVKEVLTTWVHHGRLGGRPRSSSGTADASGRPTEIFWDGPQERPSGGGGKYVWVTVGAQGGDGEYICMASNFSAHTPDNNQARPTREKAGRERGVDFNPV</sequence>
<feature type="compositionally biased region" description="Polar residues" evidence="7">
    <location>
        <begin position="506"/>
        <end position="539"/>
    </location>
</feature>
<dbReference type="InterPro" id="IPR033701">
    <property type="entry name" value="POLO_box_1"/>
</dbReference>
<evidence type="ECO:0000256" key="7">
    <source>
        <dbReference type="SAM" id="MobiDB-lite"/>
    </source>
</evidence>
<dbReference type="FunFam" id="3.30.1120.30:FF:000004">
    <property type="entry name" value="Serine/threonine-protein kinase"/>
    <property type="match status" value="1"/>
</dbReference>
<dbReference type="CDD" id="cd14099">
    <property type="entry name" value="STKc_PLK"/>
    <property type="match status" value="1"/>
</dbReference>
<keyword evidence="1" id="KW-0723">Serine/threonine-protein kinase</keyword>
<accession>A0AAD4PWK7</accession>
<gene>
    <name evidence="9" type="ORF">BGW36DRAFT_304444</name>
</gene>
<feature type="compositionally biased region" description="Polar residues" evidence="7">
    <location>
        <begin position="1109"/>
        <end position="1119"/>
    </location>
</feature>
<keyword evidence="3 6" id="KW-0547">Nucleotide-binding</keyword>
<feature type="region of interest" description="Disordered" evidence="7">
    <location>
        <begin position="399"/>
        <end position="423"/>
    </location>
</feature>
<dbReference type="InterPro" id="IPR000719">
    <property type="entry name" value="Prot_kinase_dom"/>
</dbReference>
<dbReference type="PROSITE" id="PS50011">
    <property type="entry name" value="PROTEIN_KINASE_DOM"/>
    <property type="match status" value="1"/>
</dbReference>
<dbReference type="InterPro" id="IPR011009">
    <property type="entry name" value="Kinase-like_dom_sf"/>
</dbReference>
<dbReference type="InterPro" id="IPR033695">
    <property type="entry name" value="POLO_box_2"/>
</dbReference>
<evidence type="ECO:0000256" key="4">
    <source>
        <dbReference type="ARBA" id="ARBA00022777"/>
    </source>
</evidence>
<feature type="region of interest" description="Disordered" evidence="7">
    <location>
        <begin position="457"/>
        <end position="665"/>
    </location>
</feature>
<dbReference type="GO" id="GO:0005524">
    <property type="term" value="F:ATP binding"/>
    <property type="evidence" value="ECO:0007669"/>
    <property type="project" value="UniProtKB-UniRule"/>
</dbReference>
<dbReference type="FunFam" id="1.10.510.10:FF:000652">
    <property type="entry name" value="Serine/threonine-protein kinase"/>
    <property type="match status" value="1"/>
</dbReference>
<evidence type="ECO:0000256" key="6">
    <source>
        <dbReference type="PROSITE-ProRule" id="PRU10141"/>
    </source>
</evidence>
<organism evidence="9 10">
    <name type="scientific">Talaromyces proteolyticus</name>
    <dbReference type="NCBI Taxonomy" id="1131652"/>
    <lineage>
        <taxon>Eukaryota</taxon>
        <taxon>Fungi</taxon>
        <taxon>Dikarya</taxon>
        <taxon>Ascomycota</taxon>
        <taxon>Pezizomycotina</taxon>
        <taxon>Eurotiomycetes</taxon>
        <taxon>Eurotiomycetidae</taxon>
        <taxon>Eurotiales</taxon>
        <taxon>Trichocomaceae</taxon>
        <taxon>Talaromyces</taxon>
        <taxon>Talaromyces sect. Bacilispori</taxon>
    </lineage>
</organism>
<dbReference type="GO" id="GO:0007052">
    <property type="term" value="P:mitotic spindle organization"/>
    <property type="evidence" value="ECO:0007669"/>
    <property type="project" value="TreeGrafter"/>
</dbReference>
<dbReference type="GO" id="GO:0000922">
    <property type="term" value="C:spindle pole"/>
    <property type="evidence" value="ECO:0007669"/>
    <property type="project" value="TreeGrafter"/>
</dbReference>
<dbReference type="PROSITE" id="PS00108">
    <property type="entry name" value="PROTEIN_KINASE_ST"/>
    <property type="match status" value="1"/>
</dbReference>
<dbReference type="GO" id="GO:0005737">
    <property type="term" value="C:cytoplasm"/>
    <property type="evidence" value="ECO:0007669"/>
    <property type="project" value="TreeGrafter"/>
</dbReference>
<dbReference type="RefSeq" id="XP_046068109.1">
    <property type="nucleotide sequence ID" value="XM_046211970.1"/>
</dbReference>
<evidence type="ECO:0000313" key="9">
    <source>
        <dbReference type="EMBL" id="KAH8692112.1"/>
    </source>
</evidence>
<feature type="compositionally biased region" description="Low complexity" evidence="7">
    <location>
        <begin position="36"/>
        <end position="45"/>
    </location>
</feature>
<evidence type="ECO:0000256" key="2">
    <source>
        <dbReference type="ARBA" id="ARBA00022679"/>
    </source>
</evidence>
<feature type="compositionally biased region" description="Polar residues" evidence="7">
    <location>
        <begin position="595"/>
        <end position="606"/>
    </location>
</feature>
<keyword evidence="4" id="KW-0418">Kinase</keyword>
<dbReference type="PROSITE" id="PS00107">
    <property type="entry name" value="PROTEIN_KINASE_ATP"/>
    <property type="match status" value="1"/>
</dbReference>
<feature type="region of interest" description="Disordered" evidence="7">
    <location>
        <begin position="1109"/>
        <end position="1136"/>
    </location>
</feature>
<dbReference type="AlphaFoldDB" id="A0AAD4PWK7"/>
<keyword evidence="5 6" id="KW-0067">ATP-binding</keyword>
<dbReference type="SMART" id="SM00220">
    <property type="entry name" value="S_TKc"/>
    <property type="match status" value="1"/>
</dbReference>
<evidence type="ECO:0000256" key="1">
    <source>
        <dbReference type="ARBA" id="ARBA00022527"/>
    </source>
</evidence>
<dbReference type="FunFam" id="3.30.200.20:FF:000042">
    <property type="entry name" value="Aurora kinase A"/>
    <property type="match status" value="1"/>
</dbReference>
<dbReference type="GO" id="GO:0005634">
    <property type="term" value="C:nucleus"/>
    <property type="evidence" value="ECO:0007669"/>
    <property type="project" value="TreeGrafter"/>
</dbReference>
<dbReference type="InterPro" id="IPR036947">
    <property type="entry name" value="POLO_box_dom_sf"/>
</dbReference>
<feature type="binding site" evidence="6">
    <location>
        <position position="93"/>
    </location>
    <ligand>
        <name>ATP</name>
        <dbReference type="ChEBI" id="CHEBI:30616"/>
    </ligand>
</feature>
<feature type="domain" description="Protein kinase" evidence="8">
    <location>
        <begin position="64"/>
        <end position="325"/>
    </location>
</feature>
<dbReference type="GO" id="GO:0000776">
    <property type="term" value="C:kinetochore"/>
    <property type="evidence" value="ECO:0007669"/>
    <property type="project" value="TreeGrafter"/>
</dbReference>
<feature type="compositionally biased region" description="Polar residues" evidence="7">
    <location>
        <begin position="626"/>
        <end position="636"/>
    </location>
</feature>
<keyword evidence="10" id="KW-1185">Reference proteome</keyword>
<dbReference type="Gene3D" id="3.30.1120.30">
    <property type="entry name" value="POLO box domain"/>
    <property type="match status" value="1"/>
</dbReference>
<dbReference type="SUPFAM" id="SSF82615">
    <property type="entry name" value="Polo-box domain"/>
    <property type="match status" value="2"/>
</dbReference>
<feature type="region of interest" description="Disordered" evidence="7">
    <location>
        <begin position="1"/>
        <end position="62"/>
    </location>
</feature>
<evidence type="ECO:0000256" key="3">
    <source>
        <dbReference type="ARBA" id="ARBA00022741"/>
    </source>
</evidence>
<name>A0AAD4PWK7_9EURO</name>
<evidence type="ECO:0000313" key="10">
    <source>
        <dbReference type="Proteomes" id="UP001201262"/>
    </source>
</evidence>
<dbReference type="CDD" id="cd13118">
    <property type="entry name" value="POLO_box_1"/>
    <property type="match status" value="1"/>
</dbReference>
<dbReference type="Gene3D" id="1.10.510.10">
    <property type="entry name" value="Transferase(Phosphotransferase) domain 1"/>
    <property type="match status" value="1"/>
</dbReference>
<dbReference type="InterPro" id="IPR017441">
    <property type="entry name" value="Protein_kinase_ATP_BS"/>
</dbReference>
<dbReference type="CDD" id="cd13117">
    <property type="entry name" value="POLO_box_2"/>
    <property type="match status" value="1"/>
</dbReference>
<dbReference type="GO" id="GO:0004674">
    <property type="term" value="F:protein serine/threonine kinase activity"/>
    <property type="evidence" value="ECO:0007669"/>
    <property type="project" value="UniProtKB-KW"/>
</dbReference>
<keyword evidence="2" id="KW-0808">Transferase</keyword>
<dbReference type="Gene3D" id="3.30.200.20">
    <property type="entry name" value="Phosphorylase Kinase, domain 1"/>
    <property type="match status" value="1"/>
</dbReference>